<dbReference type="Gene3D" id="4.10.60.10">
    <property type="entry name" value="Zinc finger, CCHC-type"/>
    <property type="match status" value="1"/>
</dbReference>
<dbReference type="GO" id="GO:0008270">
    <property type="term" value="F:zinc ion binding"/>
    <property type="evidence" value="ECO:0007669"/>
    <property type="project" value="UniProtKB-KW"/>
</dbReference>
<dbReference type="AlphaFoldDB" id="A0AAV2BF00"/>
<dbReference type="GO" id="GO:0003676">
    <property type="term" value="F:nucleic acid binding"/>
    <property type="evidence" value="ECO:0007669"/>
    <property type="project" value="InterPro"/>
</dbReference>
<dbReference type="PROSITE" id="PS50994">
    <property type="entry name" value="INTEGRASE"/>
    <property type="match status" value="1"/>
</dbReference>
<evidence type="ECO:0000256" key="2">
    <source>
        <dbReference type="ARBA" id="ARBA00012493"/>
    </source>
</evidence>
<keyword evidence="10" id="KW-0275">Fatty acid biosynthesis</keyword>
<dbReference type="InterPro" id="IPR036875">
    <property type="entry name" value="Znf_CCHC_sf"/>
</dbReference>
<proteinExistence type="predicted"/>
<dbReference type="PROSITE" id="PS50158">
    <property type="entry name" value="ZF_CCHC"/>
    <property type="match status" value="1"/>
</dbReference>
<dbReference type="GO" id="GO:0009922">
    <property type="term" value="F:fatty acid elongase activity"/>
    <property type="evidence" value="ECO:0007669"/>
    <property type="project" value="InterPro"/>
</dbReference>
<comment type="caution">
    <text evidence="15">The sequence shown here is derived from an EMBL/GenBank/DDBJ whole genome shotgun (WGS) entry which is preliminary data.</text>
</comment>
<keyword evidence="5" id="KW-0812">Transmembrane</keyword>
<accession>A0AAV2BF00</accession>
<dbReference type="InterPro" id="IPR041588">
    <property type="entry name" value="Integrase_H2C2"/>
</dbReference>
<dbReference type="Gene3D" id="1.10.340.70">
    <property type="match status" value="1"/>
</dbReference>
<dbReference type="InterPro" id="IPR002076">
    <property type="entry name" value="ELO_fam"/>
</dbReference>
<dbReference type="InterPro" id="IPR001878">
    <property type="entry name" value="Znf_CCHC"/>
</dbReference>
<dbReference type="InterPro" id="IPR036397">
    <property type="entry name" value="RNaseH_sf"/>
</dbReference>
<gene>
    <name evidence="15" type="ORF">LARSCL_LOCUS18927</name>
</gene>
<keyword evidence="3" id="KW-0444">Lipid biosynthesis</keyword>
<evidence type="ECO:0000256" key="8">
    <source>
        <dbReference type="ARBA" id="ARBA00023098"/>
    </source>
</evidence>
<evidence type="ECO:0000256" key="3">
    <source>
        <dbReference type="ARBA" id="ARBA00022516"/>
    </source>
</evidence>
<keyword evidence="7" id="KW-1133">Transmembrane helix</keyword>
<dbReference type="GO" id="GO:0015074">
    <property type="term" value="P:DNA integration"/>
    <property type="evidence" value="ECO:0007669"/>
    <property type="project" value="InterPro"/>
</dbReference>
<evidence type="ECO:0000256" key="12">
    <source>
        <dbReference type="SAM" id="MobiDB-lite"/>
    </source>
</evidence>
<evidence type="ECO:0000259" key="13">
    <source>
        <dbReference type="PROSITE" id="PS50158"/>
    </source>
</evidence>
<keyword evidence="4" id="KW-0808">Transferase</keyword>
<protein>
    <recommendedName>
        <fullName evidence="2">RNA-directed DNA polymerase</fullName>
        <ecNumber evidence="2">2.7.7.49</ecNumber>
    </recommendedName>
</protein>
<evidence type="ECO:0000256" key="11">
    <source>
        <dbReference type="PROSITE-ProRule" id="PRU00047"/>
    </source>
</evidence>
<keyword evidence="16" id="KW-1185">Reference proteome</keyword>
<keyword evidence="11" id="KW-0863">Zinc-finger</keyword>
<keyword evidence="8" id="KW-0443">Lipid metabolism</keyword>
<keyword evidence="6" id="KW-0276">Fatty acid metabolism</keyword>
<dbReference type="Proteomes" id="UP001497382">
    <property type="component" value="Unassembled WGS sequence"/>
</dbReference>
<dbReference type="Pfam" id="PF00098">
    <property type="entry name" value="zf-CCHC"/>
    <property type="match status" value="1"/>
</dbReference>
<evidence type="ECO:0000256" key="10">
    <source>
        <dbReference type="ARBA" id="ARBA00023160"/>
    </source>
</evidence>
<dbReference type="SUPFAM" id="SSF53098">
    <property type="entry name" value="Ribonuclease H-like"/>
    <property type="match status" value="1"/>
</dbReference>
<reference evidence="15 16" key="1">
    <citation type="submission" date="2024-04" db="EMBL/GenBank/DDBJ databases">
        <authorList>
            <person name="Rising A."/>
            <person name="Reimegard J."/>
            <person name="Sonavane S."/>
            <person name="Akerstrom W."/>
            <person name="Nylinder S."/>
            <person name="Hedman E."/>
            <person name="Kallberg Y."/>
        </authorList>
    </citation>
    <scope>NUCLEOTIDE SEQUENCE [LARGE SCALE GENOMIC DNA]</scope>
</reference>
<dbReference type="InterPro" id="IPR001584">
    <property type="entry name" value="Integrase_cat-core"/>
</dbReference>
<comment type="subcellular location">
    <subcellularLocation>
        <location evidence="1">Membrane</location>
        <topology evidence="1">Multi-pass membrane protein</topology>
    </subcellularLocation>
</comment>
<evidence type="ECO:0000256" key="6">
    <source>
        <dbReference type="ARBA" id="ARBA00022832"/>
    </source>
</evidence>
<evidence type="ECO:0000256" key="4">
    <source>
        <dbReference type="ARBA" id="ARBA00022679"/>
    </source>
</evidence>
<evidence type="ECO:0000313" key="15">
    <source>
        <dbReference type="EMBL" id="CAL1294811.1"/>
    </source>
</evidence>
<organism evidence="15 16">
    <name type="scientific">Larinioides sclopetarius</name>
    <dbReference type="NCBI Taxonomy" id="280406"/>
    <lineage>
        <taxon>Eukaryota</taxon>
        <taxon>Metazoa</taxon>
        <taxon>Ecdysozoa</taxon>
        <taxon>Arthropoda</taxon>
        <taxon>Chelicerata</taxon>
        <taxon>Arachnida</taxon>
        <taxon>Araneae</taxon>
        <taxon>Araneomorphae</taxon>
        <taxon>Entelegynae</taxon>
        <taxon>Araneoidea</taxon>
        <taxon>Araneidae</taxon>
        <taxon>Larinioides</taxon>
    </lineage>
</organism>
<dbReference type="FunFam" id="1.10.340.70:FF:000001">
    <property type="entry name" value="Retrovirus-related Pol polyprotein from transposon gypsy-like Protein"/>
    <property type="match status" value="1"/>
</dbReference>
<evidence type="ECO:0000259" key="14">
    <source>
        <dbReference type="PROSITE" id="PS50994"/>
    </source>
</evidence>
<sequence>MEKHSSEKRLGAKKGGSKPWSSETPNSSDWRKREFERKRVITCYNCQKPGHISTNCTEPKKDLRFVNNLAMDPNFAPSFKPFLSQAKVNHVDTVVLRDTGSSIDLSPIHLINAEDFTGEKVWVKQPLDNEFRCLPLARILLESPEFGTVWTKAAIVGKSVNMGHYLLGNSTQELIDAYKNNPQSINAVVTRSQSKRAVKGVTDESNGSQKTEIESSEVAVETEVAGMINLNETNLEMDEEDEPIKLPPADACPLQKLVEVNAEEFLKAQKDCPNLKSLWEKVALGKTTEFGIERELLFRKSTDHHGFERKQLLIPAKYKFKVLSLCHEGFGCHMGTTKTKDKLLRYYFWPQCIKEAEEFVKTCDACERVGKSSERKKAPLKLTPVISEVFSKVNLDTVGPLPVSTKNNRYLLTCINLASKYPEAIPLETITSESITDALLLIFSRIGYPREVQLDNASSFTSKLTTTFFEKFGMKFMGYGWLTTYSWRCEPIDTSNNPVALKVIFVLRKKNNQINFLHVFHHTTVPITTWFGISYGPGGYNTLFLMANSFIHVWMYLYYGLAAFGPKIQKYLWWKRYLTSLQLLVRNGWLATYSWRCEPIDTSNNPVALKIIFVLRKKDSQLNFLHVFHHTTVPVTAWFGVSYGPGSVHTCVPVLYSPMPVCSEELQSYDISDYSVSWSSRLILRALLALLLELLYEAF</sequence>
<dbReference type="GO" id="GO:0006633">
    <property type="term" value="P:fatty acid biosynthetic process"/>
    <property type="evidence" value="ECO:0007669"/>
    <property type="project" value="UniProtKB-KW"/>
</dbReference>
<evidence type="ECO:0000256" key="5">
    <source>
        <dbReference type="ARBA" id="ARBA00022692"/>
    </source>
</evidence>
<dbReference type="PANTHER" id="PTHR37984:SF15">
    <property type="entry name" value="INTEGRASE CATALYTIC DOMAIN-CONTAINING PROTEIN"/>
    <property type="match status" value="1"/>
</dbReference>
<feature type="region of interest" description="Disordered" evidence="12">
    <location>
        <begin position="1"/>
        <end position="31"/>
    </location>
</feature>
<dbReference type="InterPro" id="IPR012337">
    <property type="entry name" value="RNaseH-like_sf"/>
</dbReference>
<dbReference type="InterPro" id="IPR050951">
    <property type="entry name" value="Retrovirus_Pol_polyprotein"/>
</dbReference>
<dbReference type="InterPro" id="IPR030457">
    <property type="entry name" value="ELO_CS"/>
</dbReference>
<dbReference type="Pfam" id="PF01151">
    <property type="entry name" value="ELO"/>
    <property type="match status" value="2"/>
</dbReference>
<feature type="domain" description="CCHC-type" evidence="13">
    <location>
        <begin position="43"/>
        <end position="58"/>
    </location>
</feature>
<dbReference type="Pfam" id="PF17921">
    <property type="entry name" value="Integrase_H2C2"/>
    <property type="match status" value="1"/>
</dbReference>
<dbReference type="Gene3D" id="3.30.420.10">
    <property type="entry name" value="Ribonuclease H-like superfamily/Ribonuclease H"/>
    <property type="match status" value="1"/>
</dbReference>
<dbReference type="PROSITE" id="PS01188">
    <property type="entry name" value="ELO"/>
    <property type="match status" value="2"/>
</dbReference>
<feature type="compositionally biased region" description="Polar residues" evidence="12">
    <location>
        <begin position="19"/>
        <end position="28"/>
    </location>
</feature>
<dbReference type="GO" id="GO:0003964">
    <property type="term" value="F:RNA-directed DNA polymerase activity"/>
    <property type="evidence" value="ECO:0007669"/>
    <property type="project" value="UniProtKB-EC"/>
</dbReference>
<evidence type="ECO:0000313" key="16">
    <source>
        <dbReference type="Proteomes" id="UP001497382"/>
    </source>
</evidence>
<dbReference type="SMART" id="SM00343">
    <property type="entry name" value="ZnF_C2HC"/>
    <property type="match status" value="1"/>
</dbReference>
<dbReference type="EC" id="2.7.7.49" evidence="2"/>
<dbReference type="PANTHER" id="PTHR37984">
    <property type="entry name" value="PROTEIN CBG26694"/>
    <property type="match status" value="1"/>
</dbReference>
<keyword evidence="11" id="KW-0862">Zinc</keyword>
<dbReference type="GO" id="GO:0016020">
    <property type="term" value="C:membrane"/>
    <property type="evidence" value="ECO:0007669"/>
    <property type="project" value="UniProtKB-SubCell"/>
</dbReference>
<dbReference type="SUPFAM" id="SSF57756">
    <property type="entry name" value="Retrovirus zinc finger-like domains"/>
    <property type="match status" value="1"/>
</dbReference>
<feature type="domain" description="Integrase catalytic" evidence="14">
    <location>
        <begin position="380"/>
        <end position="475"/>
    </location>
</feature>
<dbReference type="EMBL" id="CAXIEN010000354">
    <property type="protein sequence ID" value="CAL1294811.1"/>
    <property type="molecule type" value="Genomic_DNA"/>
</dbReference>
<name>A0AAV2BF00_9ARAC</name>
<evidence type="ECO:0000256" key="1">
    <source>
        <dbReference type="ARBA" id="ARBA00004141"/>
    </source>
</evidence>
<evidence type="ECO:0000256" key="9">
    <source>
        <dbReference type="ARBA" id="ARBA00023136"/>
    </source>
</evidence>
<keyword evidence="11" id="KW-0479">Metal-binding</keyword>
<evidence type="ECO:0000256" key="7">
    <source>
        <dbReference type="ARBA" id="ARBA00022989"/>
    </source>
</evidence>
<keyword evidence="9" id="KW-0472">Membrane</keyword>
<feature type="compositionally biased region" description="Basic and acidic residues" evidence="12">
    <location>
        <begin position="1"/>
        <end position="10"/>
    </location>
</feature>